<protein>
    <submittedName>
        <fullName evidence="2">Uncharacterized protein</fullName>
    </submittedName>
</protein>
<dbReference type="Proteomes" id="UP001152747">
    <property type="component" value="Unassembled WGS sequence"/>
</dbReference>
<feature type="transmembrane region" description="Helical" evidence="1">
    <location>
        <begin position="49"/>
        <end position="73"/>
    </location>
</feature>
<dbReference type="AlphaFoldDB" id="A0A9P1IM27"/>
<accession>A0A9P1IM27</accession>
<keyword evidence="1" id="KW-1133">Transmembrane helix</keyword>
<feature type="transmembrane region" description="Helical" evidence="1">
    <location>
        <begin position="9"/>
        <end position="29"/>
    </location>
</feature>
<feature type="transmembrane region" description="Helical" evidence="1">
    <location>
        <begin position="133"/>
        <end position="159"/>
    </location>
</feature>
<gene>
    <name evidence="2" type="ORF">CAMP_LOCUS10197</name>
</gene>
<reference evidence="2" key="1">
    <citation type="submission" date="2022-11" db="EMBL/GenBank/DDBJ databases">
        <authorList>
            <person name="Kikuchi T."/>
        </authorList>
    </citation>
    <scope>NUCLEOTIDE SEQUENCE</scope>
    <source>
        <strain evidence="2">PS1010</strain>
    </source>
</reference>
<sequence>MNNDDTSNGGFMCIFHALSSGMIALGFAASIQANREYRINFESVHSTSYSYKICSMINLIPCIFAIGFIGNLAAIFRKPFYYIFLLTCCAYTFLISTISSVQIAEELATIESVGGKYKNLKNLDWFTELPDVLYLNCVIIFAECSTSLGLVGMTGYIFVMKIFKKKKKEGERTEVIQYEKDVTQSEETREKVDETYHH</sequence>
<evidence type="ECO:0000313" key="2">
    <source>
        <dbReference type="EMBL" id="CAI5447560.1"/>
    </source>
</evidence>
<name>A0A9P1IM27_9PELO</name>
<keyword evidence="1" id="KW-0472">Membrane</keyword>
<feature type="transmembrane region" description="Helical" evidence="1">
    <location>
        <begin position="80"/>
        <end position="104"/>
    </location>
</feature>
<proteinExistence type="predicted"/>
<comment type="caution">
    <text evidence="2">The sequence shown here is derived from an EMBL/GenBank/DDBJ whole genome shotgun (WGS) entry which is preliminary data.</text>
</comment>
<keyword evidence="1" id="KW-0812">Transmembrane</keyword>
<organism evidence="2 3">
    <name type="scientific">Caenorhabditis angaria</name>
    <dbReference type="NCBI Taxonomy" id="860376"/>
    <lineage>
        <taxon>Eukaryota</taxon>
        <taxon>Metazoa</taxon>
        <taxon>Ecdysozoa</taxon>
        <taxon>Nematoda</taxon>
        <taxon>Chromadorea</taxon>
        <taxon>Rhabditida</taxon>
        <taxon>Rhabditina</taxon>
        <taxon>Rhabditomorpha</taxon>
        <taxon>Rhabditoidea</taxon>
        <taxon>Rhabditidae</taxon>
        <taxon>Peloderinae</taxon>
        <taxon>Caenorhabditis</taxon>
    </lineage>
</organism>
<evidence type="ECO:0000313" key="3">
    <source>
        <dbReference type="Proteomes" id="UP001152747"/>
    </source>
</evidence>
<dbReference type="EMBL" id="CANHGI010000004">
    <property type="protein sequence ID" value="CAI5447560.1"/>
    <property type="molecule type" value="Genomic_DNA"/>
</dbReference>
<evidence type="ECO:0000256" key="1">
    <source>
        <dbReference type="SAM" id="Phobius"/>
    </source>
</evidence>
<keyword evidence="3" id="KW-1185">Reference proteome</keyword>